<dbReference type="InParanoid" id="C7ZGS3"/>
<sequence length="603" mass="69102">MISSSGKLPGFTDRATHPSKPPMELSASINPYICPTAVFLDPSEYGFSGLSDASGTSEPYATDQHGSSAELHARLRQELEGPVSWRIDGCARLGTQFFAVPTAIADDGQVPLRRIDVYTPDQTRHHPQISKILRSTETTFASGSTINELPFARYILRVLTRWSNTVLNFVHIYRAMPFGSRIIIETISPDLDTVKVRFYPMPDIEKLFVTVGSLQLAWPNLQLPPILLLDHLRLRRQIHDTISLVRLPHGSSDELWVFKSNIHDPKYLYHELKMLLLLDEHPGMLRSPKYLVALQDHLSMSTKVCGFIVPFYPMGNLAGMIDRRRIEGTLTFDTKLGWARQITQVLSWLLKSPARYYSELKPDNVICSGWDQVILIDMEQSGNWETFTAPEIHHVENLRRLAESKYVPEEKRELYRALLREHLPGRDLGKGMAYSNPEEGYFDIWNLLSPSCRESAMVYSLGKLMWCIFEGWSHTQNNMGEDYRFDCEWEFPEFRISPPNIRQLIRQCTKGAPDWAVDKDDSIVRVASSIYPRGKTGLHGEPKASGMETLLFCKDMWERRIQKMDHYLEAKLRWERGAAHATDAELLGFPLRPKLRDVLDRLT</sequence>
<dbReference type="Proteomes" id="UP000005206">
    <property type="component" value="Chromosome 6"/>
</dbReference>
<dbReference type="HOGENOM" id="CLU_018065_0_0_1"/>
<protein>
    <recommendedName>
        <fullName evidence="4">Protein kinase domain-containing protein</fullName>
    </recommendedName>
</protein>
<dbReference type="STRING" id="660122.C7ZGS3"/>
<proteinExistence type="predicted"/>
<dbReference type="OrthoDB" id="4062651at2759"/>
<dbReference type="RefSeq" id="XP_003042587.1">
    <property type="nucleotide sequence ID" value="XM_003042541.1"/>
</dbReference>
<accession>C7ZGS3</accession>
<name>C7ZGS3_FUSV7</name>
<feature type="region of interest" description="Disordered" evidence="1">
    <location>
        <begin position="1"/>
        <end position="23"/>
    </location>
</feature>
<dbReference type="KEGG" id="nhe:NECHADRAFT_81144"/>
<evidence type="ECO:0000313" key="2">
    <source>
        <dbReference type="EMBL" id="EEU36874.1"/>
    </source>
</evidence>
<evidence type="ECO:0000256" key="1">
    <source>
        <dbReference type="SAM" id="MobiDB-lite"/>
    </source>
</evidence>
<organism evidence="2 3">
    <name type="scientific">Fusarium vanettenii (strain ATCC MYA-4622 / CBS 123669 / FGSC 9596 / NRRL 45880 / 77-13-4)</name>
    <name type="common">Fusarium solani subsp. pisi</name>
    <dbReference type="NCBI Taxonomy" id="660122"/>
    <lineage>
        <taxon>Eukaryota</taxon>
        <taxon>Fungi</taxon>
        <taxon>Dikarya</taxon>
        <taxon>Ascomycota</taxon>
        <taxon>Pezizomycotina</taxon>
        <taxon>Sordariomycetes</taxon>
        <taxon>Hypocreomycetidae</taxon>
        <taxon>Hypocreales</taxon>
        <taxon>Nectriaceae</taxon>
        <taxon>Fusarium</taxon>
        <taxon>Fusarium solani species complex</taxon>
        <taxon>Fusarium vanettenii</taxon>
    </lineage>
</organism>
<dbReference type="VEuPathDB" id="FungiDB:NECHADRAFT_81144"/>
<dbReference type="EMBL" id="GG698925">
    <property type="protein sequence ID" value="EEU36874.1"/>
    <property type="molecule type" value="Genomic_DNA"/>
</dbReference>
<dbReference type="SUPFAM" id="SSF56112">
    <property type="entry name" value="Protein kinase-like (PK-like)"/>
    <property type="match status" value="1"/>
</dbReference>
<evidence type="ECO:0008006" key="4">
    <source>
        <dbReference type="Google" id="ProtNLM"/>
    </source>
</evidence>
<reference evidence="2 3" key="1">
    <citation type="journal article" date="2009" name="PLoS Genet.">
        <title>The genome of Nectria haematococca: contribution of supernumerary chromosomes to gene expansion.</title>
        <authorList>
            <person name="Coleman J.J."/>
            <person name="Rounsley S.D."/>
            <person name="Rodriguez-Carres M."/>
            <person name="Kuo A."/>
            <person name="Wasmann C.C."/>
            <person name="Grimwood J."/>
            <person name="Schmutz J."/>
            <person name="Taga M."/>
            <person name="White G.J."/>
            <person name="Zhou S."/>
            <person name="Schwartz D.C."/>
            <person name="Freitag M."/>
            <person name="Ma L.J."/>
            <person name="Danchin E.G."/>
            <person name="Henrissat B."/>
            <person name="Coutinho P.M."/>
            <person name="Nelson D.R."/>
            <person name="Straney D."/>
            <person name="Napoli C.A."/>
            <person name="Barker B.M."/>
            <person name="Gribskov M."/>
            <person name="Rep M."/>
            <person name="Kroken S."/>
            <person name="Molnar I."/>
            <person name="Rensing C."/>
            <person name="Kennell J.C."/>
            <person name="Zamora J."/>
            <person name="Farman M.L."/>
            <person name="Selker E.U."/>
            <person name="Salamov A."/>
            <person name="Shapiro H."/>
            <person name="Pangilinan J."/>
            <person name="Lindquist E."/>
            <person name="Lamers C."/>
            <person name="Grigoriev I.V."/>
            <person name="Geiser D.M."/>
            <person name="Covert S.F."/>
            <person name="Temporini E."/>
            <person name="Vanetten H.D."/>
        </authorList>
    </citation>
    <scope>NUCLEOTIDE SEQUENCE [LARGE SCALE GENOMIC DNA]</scope>
    <source>
        <strain evidence="3">ATCC MYA-4622 / CBS 123669 / FGSC 9596 / NRRL 45880 / 77-13-4</strain>
    </source>
</reference>
<dbReference type="InterPro" id="IPR011009">
    <property type="entry name" value="Kinase-like_dom_sf"/>
</dbReference>
<keyword evidence="3" id="KW-1185">Reference proteome</keyword>
<dbReference type="Gene3D" id="1.10.510.10">
    <property type="entry name" value="Transferase(Phosphotransferase) domain 1"/>
    <property type="match status" value="1"/>
</dbReference>
<dbReference type="AlphaFoldDB" id="C7ZGS3"/>
<evidence type="ECO:0000313" key="3">
    <source>
        <dbReference type="Proteomes" id="UP000005206"/>
    </source>
</evidence>
<dbReference type="OMA" id="YHELRFL"/>
<dbReference type="eggNOG" id="ENOG502SDZT">
    <property type="taxonomic scope" value="Eukaryota"/>
</dbReference>
<gene>
    <name evidence="2" type="ORF">NECHADRAFT_81144</name>
</gene>
<dbReference type="GeneID" id="9669972"/>